<keyword evidence="2" id="KW-0732">Signal</keyword>
<dbReference type="AlphaFoldDB" id="A0A9Q1J4L4"/>
<sequence>MHHKELSLFLVRLALIDYFRAGESRLRFVRAEASGVARPKDCLLSCDSGSTVFPRVENTAPFTARSPQGTPQLSKRHRRRTQRRGAEVPFWKPPPPPGYGHRRGCDFEREKGSSLLQSLLRWLSLEMTGHKGEGVLRCLFSARAPTPRARVRPVAQRSVDARKGAPGRADTTQYKF</sequence>
<protein>
    <submittedName>
        <fullName evidence="3">Uncharacterized protein</fullName>
    </submittedName>
</protein>
<feature type="compositionally biased region" description="Basic residues" evidence="1">
    <location>
        <begin position="74"/>
        <end position="83"/>
    </location>
</feature>
<comment type="caution">
    <text evidence="3">The sequence shown here is derived from an EMBL/GenBank/DDBJ whole genome shotgun (WGS) entry which is preliminary data.</text>
</comment>
<feature type="region of interest" description="Disordered" evidence="1">
    <location>
        <begin position="57"/>
        <end position="95"/>
    </location>
</feature>
<dbReference type="EMBL" id="JAINUF010000004">
    <property type="protein sequence ID" value="KAJ8365628.1"/>
    <property type="molecule type" value="Genomic_DNA"/>
</dbReference>
<evidence type="ECO:0000313" key="4">
    <source>
        <dbReference type="Proteomes" id="UP001152622"/>
    </source>
</evidence>
<feature type="signal peptide" evidence="2">
    <location>
        <begin position="1"/>
        <end position="21"/>
    </location>
</feature>
<evidence type="ECO:0000256" key="2">
    <source>
        <dbReference type="SAM" id="SignalP"/>
    </source>
</evidence>
<organism evidence="3 4">
    <name type="scientific">Synaphobranchus kaupii</name>
    <name type="common">Kaup's arrowtooth eel</name>
    <dbReference type="NCBI Taxonomy" id="118154"/>
    <lineage>
        <taxon>Eukaryota</taxon>
        <taxon>Metazoa</taxon>
        <taxon>Chordata</taxon>
        <taxon>Craniata</taxon>
        <taxon>Vertebrata</taxon>
        <taxon>Euteleostomi</taxon>
        <taxon>Actinopterygii</taxon>
        <taxon>Neopterygii</taxon>
        <taxon>Teleostei</taxon>
        <taxon>Anguilliformes</taxon>
        <taxon>Synaphobranchidae</taxon>
        <taxon>Synaphobranchus</taxon>
    </lineage>
</organism>
<keyword evidence="4" id="KW-1185">Reference proteome</keyword>
<name>A0A9Q1J4L4_SYNKA</name>
<accession>A0A9Q1J4L4</accession>
<dbReference type="Proteomes" id="UP001152622">
    <property type="component" value="Chromosome 4"/>
</dbReference>
<proteinExistence type="predicted"/>
<evidence type="ECO:0000313" key="3">
    <source>
        <dbReference type="EMBL" id="KAJ8365628.1"/>
    </source>
</evidence>
<reference evidence="3" key="1">
    <citation type="journal article" date="2023" name="Science">
        <title>Genome structures resolve the early diversification of teleost fishes.</title>
        <authorList>
            <person name="Parey E."/>
            <person name="Louis A."/>
            <person name="Montfort J."/>
            <person name="Bouchez O."/>
            <person name="Roques C."/>
            <person name="Iampietro C."/>
            <person name="Lluch J."/>
            <person name="Castinel A."/>
            <person name="Donnadieu C."/>
            <person name="Desvignes T."/>
            <person name="Floi Bucao C."/>
            <person name="Jouanno E."/>
            <person name="Wen M."/>
            <person name="Mejri S."/>
            <person name="Dirks R."/>
            <person name="Jansen H."/>
            <person name="Henkel C."/>
            <person name="Chen W.J."/>
            <person name="Zahm M."/>
            <person name="Cabau C."/>
            <person name="Klopp C."/>
            <person name="Thompson A.W."/>
            <person name="Robinson-Rechavi M."/>
            <person name="Braasch I."/>
            <person name="Lecointre G."/>
            <person name="Bobe J."/>
            <person name="Postlethwait J.H."/>
            <person name="Berthelot C."/>
            <person name="Roest Crollius H."/>
            <person name="Guiguen Y."/>
        </authorList>
    </citation>
    <scope>NUCLEOTIDE SEQUENCE</scope>
    <source>
        <strain evidence="3">WJC10195</strain>
    </source>
</reference>
<feature type="region of interest" description="Disordered" evidence="1">
    <location>
        <begin position="151"/>
        <end position="176"/>
    </location>
</feature>
<evidence type="ECO:0000256" key="1">
    <source>
        <dbReference type="SAM" id="MobiDB-lite"/>
    </source>
</evidence>
<gene>
    <name evidence="3" type="ORF">SKAU_G00144590</name>
</gene>
<feature type="chain" id="PRO_5040115325" evidence="2">
    <location>
        <begin position="22"/>
        <end position="176"/>
    </location>
</feature>